<gene>
    <name evidence="1" type="ORF">FHX44_11824</name>
</gene>
<sequence>MCGEPGDLRLLSRELVAGLGRAFVRSLARGHQFATGPLAEPFGADSGEQIVSGSQVLARVVTSALAAQPFT</sequence>
<organism evidence="1 2">
    <name type="scientific">Pseudonocardia hierapolitana</name>
    <dbReference type="NCBI Taxonomy" id="1128676"/>
    <lineage>
        <taxon>Bacteria</taxon>
        <taxon>Bacillati</taxon>
        <taxon>Actinomycetota</taxon>
        <taxon>Actinomycetes</taxon>
        <taxon>Pseudonocardiales</taxon>
        <taxon>Pseudonocardiaceae</taxon>
        <taxon>Pseudonocardia</taxon>
    </lineage>
</organism>
<protein>
    <submittedName>
        <fullName evidence="1">Uncharacterized protein</fullName>
    </submittedName>
</protein>
<dbReference type="AlphaFoldDB" id="A0A561SJ88"/>
<proteinExistence type="predicted"/>
<dbReference type="Proteomes" id="UP000321261">
    <property type="component" value="Unassembled WGS sequence"/>
</dbReference>
<name>A0A561SJ88_9PSEU</name>
<dbReference type="EMBL" id="VIWU01000001">
    <property type="protein sequence ID" value="TWF74940.1"/>
    <property type="molecule type" value="Genomic_DNA"/>
</dbReference>
<comment type="caution">
    <text evidence="1">The sequence shown here is derived from an EMBL/GenBank/DDBJ whole genome shotgun (WGS) entry which is preliminary data.</text>
</comment>
<evidence type="ECO:0000313" key="2">
    <source>
        <dbReference type="Proteomes" id="UP000321261"/>
    </source>
</evidence>
<evidence type="ECO:0000313" key="1">
    <source>
        <dbReference type="EMBL" id="TWF74940.1"/>
    </source>
</evidence>
<keyword evidence="2" id="KW-1185">Reference proteome</keyword>
<accession>A0A561SJ88</accession>
<reference evidence="1 2" key="1">
    <citation type="submission" date="2019-06" db="EMBL/GenBank/DDBJ databases">
        <title>Sequencing the genomes of 1000 actinobacteria strains.</title>
        <authorList>
            <person name="Klenk H.-P."/>
        </authorList>
    </citation>
    <scope>NUCLEOTIDE SEQUENCE [LARGE SCALE GENOMIC DNA]</scope>
    <source>
        <strain evidence="1 2">DSM 45671</strain>
    </source>
</reference>